<reference evidence="1" key="1">
    <citation type="submission" date="2022-04" db="EMBL/GenBank/DDBJ databases">
        <title>Genome of the entomopathogenic fungus Entomophthora muscae.</title>
        <authorList>
            <person name="Elya C."/>
            <person name="Lovett B.R."/>
            <person name="Lee E."/>
            <person name="Macias A.M."/>
            <person name="Hajek A.E."/>
            <person name="De Bivort B.L."/>
            <person name="Kasson M.T."/>
            <person name="De Fine Licht H.H."/>
            <person name="Stajich J.E."/>
        </authorList>
    </citation>
    <scope>NUCLEOTIDE SEQUENCE</scope>
    <source>
        <strain evidence="1">Berkeley</strain>
    </source>
</reference>
<proteinExistence type="predicted"/>
<accession>A0ACC2THQ0</accession>
<evidence type="ECO:0000313" key="1">
    <source>
        <dbReference type="EMBL" id="KAJ9074137.1"/>
    </source>
</evidence>
<protein>
    <submittedName>
        <fullName evidence="1">Uncharacterized protein</fullName>
    </submittedName>
</protein>
<keyword evidence="2" id="KW-1185">Reference proteome</keyword>
<organism evidence="1 2">
    <name type="scientific">Entomophthora muscae</name>
    <dbReference type="NCBI Taxonomy" id="34485"/>
    <lineage>
        <taxon>Eukaryota</taxon>
        <taxon>Fungi</taxon>
        <taxon>Fungi incertae sedis</taxon>
        <taxon>Zoopagomycota</taxon>
        <taxon>Entomophthoromycotina</taxon>
        <taxon>Entomophthoromycetes</taxon>
        <taxon>Entomophthorales</taxon>
        <taxon>Entomophthoraceae</taxon>
        <taxon>Entomophthora</taxon>
    </lineage>
</organism>
<sequence length="327" mass="38596">MERGTSCEQDSRFSDKMKKLVKTMKFPKSFSKKVNLKKVNVSVFRPWVTRRISELLGVDDDIVIEFALGILEQEVCDPKLAQINLTGFLEKNASVFVEELWELLLSAQENDNGIPTKFIEEKKVELRKKQIDEERIARRIERERKIESEARELARAKRNQTDNNGEKKDSPLEKAAPRASESRRSRSPLRNRSSRDESSRHERSSRDHPRDYSSRRDSRTTDYERDSRRDSYSRRREDYSSSSRYSNNRDRSRDSSCSDSRSKSRRYDRESHRDRRVDSEARNDSSSQRSRPRQEEQNTTTRYNRAEKVYSSDESPPRSHRRGGDSK</sequence>
<comment type="caution">
    <text evidence="1">The sequence shown here is derived from an EMBL/GenBank/DDBJ whole genome shotgun (WGS) entry which is preliminary data.</text>
</comment>
<dbReference type="EMBL" id="QTSX02002870">
    <property type="protein sequence ID" value="KAJ9074137.1"/>
    <property type="molecule type" value="Genomic_DNA"/>
</dbReference>
<dbReference type="Proteomes" id="UP001165960">
    <property type="component" value="Unassembled WGS sequence"/>
</dbReference>
<name>A0ACC2THQ0_9FUNG</name>
<gene>
    <name evidence="1" type="ORF">DSO57_1009462</name>
</gene>
<evidence type="ECO:0000313" key="2">
    <source>
        <dbReference type="Proteomes" id="UP001165960"/>
    </source>
</evidence>